<proteinExistence type="predicted"/>
<dbReference type="HOGENOM" id="CLU_659158_0_0_1"/>
<accession>F8P7J9</accession>
<gene>
    <name evidence="1" type="ORF">SERLADRAFT_476576</name>
</gene>
<reference evidence="1" key="1">
    <citation type="submission" date="2011-04" db="EMBL/GenBank/DDBJ databases">
        <title>Evolution of plant cell wall degrading machinery underlies the functional diversity of forest fungi.</title>
        <authorList>
            <consortium name="US DOE Joint Genome Institute (JGI-PGF)"/>
            <person name="Eastwood D.C."/>
            <person name="Floudas D."/>
            <person name="Binder M."/>
            <person name="Majcherczyk A."/>
            <person name="Schneider P."/>
            <person name="Aerts A."/>
            <person name="Asiegbu F.O."/>
            <person name="Baker S.E."/>
            <person name="Barry K."/>
            <person name="Bendiksby M."/>
            <person name="Blumentritt M."/>
            <person name="Coutinho P.M."/>
            <person name="Cullen D."/>
            <person name="Cullen D."/>
            <person name="Gathman A."/>
            <person name="Goodell B."/>
            <person name="Henrissat B."/>
            <person name="Ihrmark K."/>
            <person name="Kauserud H."/>
            <person name="Kohler A."/>
            <person name="LaButti K."/>
            <person name="Lapidus A."/>
            <person name="Lavin J.L."/>
            <person name="Lee Y.-H."/>
            <person name="Lindquist E."/>
            <person name="Lilly W."/>
            <person name="Lucas S."/>
            <person name="Morin E."/>
            <person name="Murat C."/>
            <person name="Oguiza J.A."/>
            <person name="Park J."/>
            <person name="Pisabarro A.G."/>
            <person name="Riley R."/>
            <person name="Rosling A."/>
            <person name="Salamov A."/>
            <person name="Schmidt O."/>
            <person name="Schmutz J."/>
            <person name="Skrede I."/>
            <person name="Stenlid J."/>
            <person name="Wiebenga A."/>
            <person name="Xie X."/>
            <person name="Kues U."/>
            <person name="Hibbett D.S."/>
            <person name="Hoffmeister D."/>
            <person name="Hogberg N."/>
            <person name="Martin F."/>
            <person name="Grigoriev I.V."/>
            <person name="Watkinson S.C."/>
        </authorList>
    </citation>
    <scope>NUCLEOTIDE SEQUENCE</scope>
    <source>
        <strain evidence="1">S7.9</strain>
    </source>
</reference>
<evidence type="ECO:0000313" key="1">
    <source>
        <dbReference type="EMBL" id="EGO21410.1"/>
    </source>
</evidence>
<sequence length="418" mass="46574">MEKECIMSVDPHQHQRSSALTRVSIRSLPFEVLLAIFKIVYADSASTFNGVETCLRDRYVAPGEPQADSPPSDGSIPIPLVDPRAGDPIIDPLSHTNFPYSVASVCTQWRDIVLTEPIFWASPIITVGACRPLFEPTSQSHFELSRDYFLDIKIVCREELSASQPSSEQADVMALLPYIYKVFHRCNSISFHLNRSSSLPSLARHFGTVMWNLEHVELRCKIDDGRNTLPAPCHCHAKKGFSCTWSLVVDGHNLKDLIKYPGERRGLRRLGLLSDIVISGYSASASEPDPLSLYDMLKALEDVGIMRLTLQNIDLDLAVPATVSKPNVRLLGMRAVSFEDLSGDLIDAAFGFALDLVANTRITRCSLPRSKIRTRHLTLEAINKEENLHSFLLSRWRGRALSVKDCPQFNDTPSGTVT</sequence>
<dbReference type="RefSeq" id="XP_007322367.1">
    <property type="nucleotide sequence ID" value="XM_007322305.1"/>
</dbReference>
<evidence type="ECO:0008006" key="2">
    <source>
        <dbReference type="Google" id="ProtNLM"/>
    </source>
</evidence>
<dbReference type="GeneID" id="18820832"/>
<dbReference type="AlphaFoldDB" id="F8P7J9"/>
<dbReference type="OrthoDB" id="3001771at2759"/>
<dbReference type="KEGG" id="sla:SERLADRAFT_476576"/>
<dbReference type="Proteomes" id="UP000008064">
    <property type="component" value="Unassembled WGS sequence"/>
</dbReference>
<name>F8P7J9_SERL9</name>
<organism>
    <name type="scientific">Serpula lacrymans var. lacrymans (strain S7.9)</name>
    <name type="common">Dry rot fungus</name>
    <dbReference type="NCBI Taxonomy" id="578457"/>
    <lineage>
        <taxon>Eukaryota</taxon>
        <taxon>Fungi</taxon>
        <taxon>Dikarya</taxon>
        <taxon>Basidiomycota</taxon>
        <taxon>Agaricomycotina</taxon>
        <taxon>Agaricomycetes</taxon>
        <taxon>Agaricomycetidae</taxon>
        <taxon>Boletales</taxon>
        <taxon>Coniophorineae</taxon>
        <taxon>Serpulaceae</taxon>
        <taxon>Serpula</taxon>
    </lineage>
</organism>
<dbReference type="EMBL" id="GL945439">
    <property type="protein sequence ID" value="EGO21410.1"/>
    <property type="molecule type" value="Genomic_DNA"/>
</dbReference>
<protein>
    <recommendedName>
        <fullName evidence="2">F-box domain-containing protein</fullName>
    </recommendedName>
</protein>